<organism evidence="1 2">
    <name type="scientific">Phytohabitans houttuyneae</name>
    <dbReference type="NCBI Taxonomy" id="1076126"/>
    <lineage>
        <taxon>Bacteria</taxon>
        <taxon>Bacillati</taxon>
        <taxon>Actinomycetota</taxon>
        <taxon>Actinomycetes</taxon>
        <taxon>Micromonosporales</taxon>
        <taxon>Micromonosporaceae</taxon>
    </lineage>
</organism>
<dbReference type="EMBL" id="BLPF01000002">
    <property type="protein sequence ID" value="GFJ80876.1"/>
    <property type="molecule type" value="Genomic_DNA"/>
</dbReference>
<keyword evidence="2" id="KW-1185">Reference proteome</keyword>
<dbReference type="Gene3D" id="3.40.50.720">
    <property type="entry name" value="NAD(P)-binding Rossmann-like Domain"/>
    <property type="match status" value="1"/>
</dbReference>
<dbReference type="Proteomes" id="UP000482800">
    <property type="component" value="Unassembled WGS sequence"/>
</dbReference>
<sequence>MPAFRAEMAAWIRDGRISQRHTVVEGIERVPEVMFGLLRPGTATVGKAIVRIPEAS</sequence>
<accession>A0A6V8KFS1</accession>
<evidence type="ECO:0000313" key="2">
    <source>
        <dbReference type="Proteomes" id="UP000482800"/>
    </source>
</evidence>
<evidence type="ECO:0008006" key="3">
    <source>
        <dbReference type="Google" id="ProtNLM"/>
    </source>
</evidence>
<name>A0A6V8KFS1_9ACTN</name>
<proteinExistence type="predicted"/>
<gene>
    <name evidence="1" type="ORF">Phou_050560</name>
</gene>
<dbReference type="AlphaFoldDB" id="A0A6V8KFS1"/>
<reference evidence="1 2" key="2">
    <citation type="submission" date="2020-03" db="EMBL/GenBank/DDBJ databases">
        <authorList>
            <person name="Ichikawa N."/>
            <person name="Kimura A."/>
            <person name="Kitahashi Y."/>
            <person name="Uohara A."/>
        </authorList>
    </citation>
    <scope>NUCLEOTIDE SEQUENCE [LARGE SCALE GENOMIC DNA]</scope>
    <source>
        <strain evidence="1 2">NBRC 108639</strain>
    </source>
</reference>
<reference evidence="1 2" key="1">
    <citation type="submission" date="2020-03" db="EMBL/GenBank/DDBJ databases">
        <title>Whole genome shotgun sequence of Phytohabitans houttuyneae NBRC 108639.</title>
        <authorList>
            <person name="Komaki H."/>
            <person name="Tamura T."/>
        </authorList>
    </citation>
    <scope>NUCLEOTIDE SEQUENCE [LARGE SCALE GENOMIC DNA]</scope>
    <source>
        <strain evidence="1 2">NBRC 108639</strain>
    </source>
</reference>
<dbReference type="RefSeq" id="WP_246274112.1">
    <property type="nucleotide sequence ID" value="NZ_BAABGO010000029.1"/>
</dbReference>
<evidence type="ECO:0000313" key="1">
    <source>
        <dbReference type="EMBL" id="GFJ80876.1"/>
    </source>
</evidence>
<comment type="caution">
    <text evidence="1">The sequence shown here is derived from an EMBL/GenBank/DDBJ whole genome shotgun (WGS) entry which is preliminary data.</text>
</comment>
<dbReference type="Gene3D" id="3.90.180.10">
    <property type="entry name" value="Medium-chain alcohol dehydrogenases, catalytic domain"/>
    <property type="match status" value="1"/>
</dbReference>
<protein>
    <recommendedName>
        <fullName evidence="3">Alcohol dehydrogenase-like C-terminal domain-containing protein</fullName>
    </recommendedName>
</protein>